<reference evidence="3 4" key="1">
    <citation type="submission" date="2020-01" db="EMBL/GenBank/DDBJ databases">
        <title>Herbidospora sp. NEAU-GS84 nov., a novel actinomycete isolated from soil.</title>
        <authorList>
            <person name="Han L."/>
        </authorList>
    </citation>
    <scope>NUCLEOTIDE SEQUENCE [LARGE SCALE GENOMIC DNA]</scope>
    <source>
        <strain evidence="3 4">NEAU-GS84</strain>
    </source>
</reference>
<dbReference type="Proteomes" id="UP000479526">
    <property type="component" value="Unassembled WGS sequence"/>
</dbReference>
<dbReference type="Pfam" id="PF04030">
    <property type="entry name" value="ALO"/>
    <property type="match status" value="1"/>
</dbReference>
<gene>
    <name evidence="3" type="ORF">GT755_36100</name>
</gene>
<dbReference type="Gene3D" id="3.30.465.10">
    <property type="match status" value="1"/>
</dbReference>
<dbReference type="InterPro" id="IPR036318">
    <property type="entry name" value="FAD-bd_PCMH-like_sf"/>
</dbReference>
<evidence type="ECO:0000259" key="2">
    <source>
        <dbReference type="PROSITE" id="PS51387"/>
    </source>
</evidence>
<dbReference type="GO" id="GO:0016020">
    <property type="term" value="C:membrane"/>
    <property type="evidence" value="ECO:0007669"/>
    <property type="project" value="InterPro"/>
</dbReference>
<evidence type="ECO:0000256" key="1">
    <source>
        <dbReference type="ARBA" id="ARBA00023002"/>
    </source>
</evidence>
<protein>
    <submittedName>
        <fullName evidence="3">FAD-binding protein</fullName>
    </submittedName>
</protein>
<dbReference type="AlphaFoldDB" id="A0A7C9P311"/>
<keyword evidence="4" id="KW-1185">Reference proteome</keyword>
<comment type="caution">
    <text evidence="3">The sequence shown here is derived from an EMBL/GenBank/DDBJ whole genome shotgun (WGS) entry which is preliminary data.</text>
</comment>
<dbReference type="InterPro" id="IPR016169">
    <property type="entry name" value="FAD-bd_PCMH_sub2"/>
</dbReference>
<dbReference type="PANTHER" id="PTHR43762">
    <property type="entry name" value="L-GULONOLACTONE OXIDASE"/>
    <property type="match status" value="1"/>
</dbReference>
<organism evidence="3 4">
    <name type="scientific">Herbidospora solisilvae</name>
    <dbReference type="NCBI Taxonomy" id="2696284"/>
    <lineage>
        <taxon>Bacteria</taxon>
        <taxon>Bacillati</taxon>
        <taxon>Actinomycetota</taxon>
        <taxon>Actinomycetes</taxon>
        <taxon>Streptosporangiales</taxon>
        <taxon>Streptosporangiaceae</taxon>
        <taxon>Herbidospora</taxon>
    </lineage>
</organism>
<feature type="domain" description="FAD-binding PCMH-type" evidence="2">
    <location>
        <begin position="9"/>
        <end position="177"/>
    </location>
</feature>
<dbReference type="PANTHER" id="PTHR43762:SF1">
    <property type="entry name" value="D-ARABINONO-1,4-LACTONE OXIDASE"/>
    <property type="match status" value="1"/>
</dbReference>
<sequence>MTLLTGWGRMEPTRSTVLSGDDERLADAVRGAGPRGVLARGSGRSYGDAAGNSGGVVLDMTARHRILSFDRAAGLIRVEAGLTLDALLRAVVPAGWCPPVLPGTAHVTVGGAIAADVHGKNHADAGSFGDHVTSVDLLTADGTAHTLTHRDALLRATMGGMGLTGVVLRADLRLRPLDTAWVTLVHRRVDGLRGLLDGLSAVAPGWHAVARLDPSAGRGVLSLSAPARLREVPTVHRAEPLRYLAPRPLPCPPLPLAGLARPRLVGAANRLLGLGRRTVREVRPLPVAMFPLDRITGWNRVYGRSGLLQYQFVVPASAEAELAEALRMVAGAPVGVPLLVLKRLGRAGPGLLSFPMDGWTLAADFPAHPALAPLLARLDALVAAAGGRVYLAKDAGTDPRHLPAMYPGLTEFRRLRGHWDPAGVFRSDLARRLSL</sequence>
<dbReference type="InterPro" id="IPR016171">
    <property type="entry name" value="Vanillyl_alc_oxidase_C-sub2"/>
</dbReference>
<dbReference type="Pfam" id="PF01565">
    <property type="entry name" value="FAD_binding_4"/>
    <property type="match status" value="1"/>
</dbReference>
<dbReference type="GO" id="GO:0071949">
    <property type="term" value="F:FAD binding"/>
    <property type="evidence" value="ECO:0007669"/>
    <property type="project" value="InterPro"/>
</dbReference>
<dbReference type="InterPro" id="IPR016166">
    <property type="entry name" value="FAD-bd_PCMH"/>
</dbReference>
<evidence type="ECO:0000313" key="3">
    <source>
        <dbReference type="EMBL" id="NAS27077.1"/>
    </source>
</evidence>
<accession>A0A7C9P311</accession>
<keyword evidence="1" id="KW-0560">Oxidoreductase</keyword>
<dbReference type="PROSITE" id="PS51387">
    <property type="entry name" value="FAD_PCMH"/>
    <property type="match status" value="1"/>
</dbReference>
<dbReference type="InterPro" id="IPR006094">
    <property type="entry name" value="Oxid_FAD_bind_N"/>
</dbReference>
<evidence type="ECO:0000313" key="4">
    <source>
        <dbReference type="Proteomes" id="UP000479526"/>
    </source>
</evidence>
<dbReference type="GO" id="GO:0080049">
    <property type="term" value="F:L-gulono-1,4-lactone dehydrogenase activity"/>
    <property type="evidence" value="ECO:0007669"/>
    <property type="project" value="TreeGrafter"/>
</dbReference>
<dbReference type="SUPFAM" id="SSF56176">
    <property type="entry name" value="FAD-binding/transporter-associated domain-like"/>
    <property type="match status" value="1"/>
</dbReference>
<dbReference type="RefSeq" id="WP_161484042.1">
    <property type="nucleotide sequence ID" value="NZ_WXEW01000013.1"/>
</dbReference>
<dbReference type="GO" id="GO:0003885">
    <property type="term" value="F:D-arabinono-1,4-lactone oxidase activity"/>
    <property type="evidence" value="ECO:0007669"/>
    <property type="project" value="InterPro"/>
</dbReference>
<dbReference type="EMBL" id="WXEW01000013">
    <property type="protein sequence ID" value="NAS27077.1"/>
    <property type="molecule type" value="Genomic_DNA"/>
</dbReference>
<proteinExistence type="predicted"/>
<dbReference type="Gene3D" id="1.10.45.10">
    <property type="entry name" value="Vanillyl-alcohol Oxidase, Chain A, domain 4"/>
    <property type="match status" value="1"/>
</dbReference>
<dbReference type="InterPro" id="IPR007173">
    <property type="entry name" value="ALO_C"/>
</dbReference>
<dbReference type="InterPro" id="IPR010031">
    <property type="entry name" value="FAD_lactone_oxidase-like"/>
</dbReference>
<name>A0A7C9P311_9ACTN</name>